<dbReference type="OrthoDB" id="10544848at2759"/>
<dbReference type="Proteomes" id="UP000190648">
    <property type="component" value="Unassembled WGS sequence"/>
</dbReference>
<evidence type="ECO:0000313" key="3">
    <source>
        <dbReference type="Proteomes" id="UP000190648"/>
    </source>
</evidence>
<feature type="region of interest" description="Disordered" evidence="1">
    <location>
        <begin position="1"/>
        <end position="20"/>
    </location>
</feature>
<organism evidence="2 3">
    <name type="scientific">Patagioenas fasciata monilis</name>
    <dbReference type="NCBI Taxonomy" id="372326"/>
    <lineage>
        <taxon>Eukaryota</taxon>
        <taxon>Metazoa</taxon>
        <taxon>Chordata</taxon>
        <taxon>Craniata</taxon>
        <taxon>Vertebrata</taxon>
        <taxon>Euteleostomi</taxon>
        <taxon>Archelosauria</taxon>
        <taxon>Archosauria</taxon>
        <taxon>Dinosauria</taxon>
        <taxon>Saurischia</taxon>
        <taxon>Theropoda</taxon>
        <taxon>Coelurosauria</taxon>
        <taxon>Aves</taxon>
        <taxon>Neognathae</taxon>
        <taxon>Neoaves</taxon>
        <taxon>Columbimorphae</taxon>
        <taxon>Columbiformes</taxon>
        <taxon>Columbidae</taxon>
        <taxon>Patagioenas</taxon>
    </lineage>
</organism>
<feature type="region of interest" description="Disordered" evidence="1">
    <location>
        <begin position="31"/>
        <end position="50"/>
    </location>
</feature>
<accession>A0A1V4KLJ6</accession>
<comment type="caution">
    <text evidence="2">The sequence shown here is derived from an EMBL/GenBank/DDBJ whole genome shotgun (WGS) entry which is preliminary data.</text>
</comment>
<dbReference type="EMBL" id="LSYS01002888">
    <property type="protein sequence ID" value="OPJ85308.1"/>
    <property type="molecule type" value="Genomic_DNA"/>
</dbReference>
<dbReference type="AlphaFoldDB" id="A0A1V4KLJ6"/>
<proteinExistence type="predicted"/>
<sequence length="114" mass="12346">MEFHGGADLQQRPLEVHSGADTYLQPMAARGGADVHLQPKEDSTPQQGDAWRRLCPCGKPALEQAPGRICGPMKRGAHTEACFLTGLVTPWGIQSGAGCSWRTVPHGRDLRWSS</sequence>
<keyword evidence="3" id="KW-1185">Reference proteome</keyword>
<protein>
    <submittedName>
        <fullName evidence="2">Uncharacterized protein</fullName>
    </submittedName>
</protein>
<evidence type="ECO:0000313" key="2">
    <source>
        <dbReference type="EMBL" id="OPJ85308.1"/>
    </source>
</evidence>
<reference evidence="2 3" key="1">
    <citation type="submission" date="2016-02" db="EMBL/GenBank/DDBJ databases">
        <title>Band-tailed pigeon sequencing and assembly.</title>
        <authorList>
            <person name="Soares A.E."/>
            <person name="Novak B.J."/>
            <person name="Rice E.S."/>
            <person name="O'Connell B."/>
            <person name="Chang D."/>
            <person name="Weber S."/>
            <person name="Shapiro B."/>
        </authorList>
    </citation>
    <scope>NUCLEOTIDE SEQUENCE [LARGE SCALE GENOMIC DNA]</scope>
    <source>
        <strain evidence="2">BTP2013</strain>
        <tissue evidence="2">Blood</tissue>
    </source>
</reference>
<name>A0A1V4KLJ6_PATFA</name>
<gene>
    <name evidence="2" type="ORF">AV530_011749</name>
</gene>
<evidence type="ECO:0000256" key="1">
    <source>
        <dbReference type="SAM" id="MobiDB-lite"/>
    </source>
</evidence>